<dbReference type="Proteomes" id="UP000613177">
    <property type="component" value="Unassembled WGS sequence"/>
</dbReference>
<proteinExistence type="predicted"/>
<organism evidence="1 2">
    <name type="scientific">Thamnidium elegans</name>
    <dbReference type="NCBI Taxonomy" id="101142"/>
    <lineage>
        <taxon>Eukaryota</taxon>
        <taxon>Fungi</taxon>
        <taxon>Fungi incertae sedis</taxon>
        <taxon>Mucoromycota</taxon>
        <taxon>Mucoromycotina</taxon>
        <taxon>Mucoromycetes</taxon>
        <taxon>Mucorales</taxon>
        <taxon>Mucorineae</taxon>
        <taxon>Mucoraceae</taxon>
        <taxon>Thamnidium</taxon>
    </lineage>
</organism>
<protein>
    <submittedName>
        <fullName evidence="1">Uncharacterized protein</fullName>
    </submittedName>
</protein>
<gene>
    <name evidence="1" type="ORF">INT48_006801</name>
</gene>
<name>A0A8H7SKG7_9FUNG</name>
<evidence type="ECO:0000313" key="1">
    <source>
        <dbReference type="EMBL" id="KAG2232124.1"/>
    </source>
</evidence>
<comment type="caution">
    <text evidence="1">The sequence shown here is derived from an EMBL/GenBank/DDBJ whole genome shotgun (WGS) entry which is preliminary data.</text>
</comment>
<dbReference type="EMBL" id="JAEPRE010000123">
    <property type="protein sequence ID" value="KAG2232124.1"/>
    <property type="molecule type" value="Genomic_DNA"/>
</dbReference>
<reference evidence="1" key="1">
    <citation type="submission" date="2021-01" db="EMBL/GenBank/DDBJ databases">
        <title>Metabolic potential, ecology and presence of endohyphal bacteria is reflected in genomic diversity of Mucoromycotina.</title>
        <authorList>
            <person name="Muszewska A."/>
            <person name="Okrasinska A."/>
            <person name="Steczkiewicz K."/>
            <person name="Drgas O."/>
            <person name="Orlowska M."/>
            <person name="Perlinska-Lenart U."/>
            <person name="Aleksandrzak-Piekarczyk T."/>
            <person name="Szatraj K."/>
            <person name="Zielenkiewicz U."/>
            <person name="Pilsyk S."/>
            <person name="Malc E."/>
            <person name="Mieczkowski P."/>
            <person name="Kruszewska J.S."/>
            <person name="Biernat P."/>
            <person name="Pawlowska J."/>
        </authorList>
    </citation>
    <scope>NUCLEOTIDE SEQUENCE</scope>
    <source>
        <strain evidence="1">WA0000018081</strain>
    </source>
</reference>
<accession>A0A8H7SKG7</accession>
<keyword evidence="2" id="KW-1185">Reference proteome</keyword>
<dbReference type="AlphaFoldDB" id="A0A8H7SKG7"/>
<sequence length="190" mass="21667">MITVNVEACHVIAKPLVVIEEDGSIRAEGTIKIEIEETYVEYDEEEEGEVIDIFKVHSYNANMILFMLHHLLPHNTVGIAGEIDWKTDFDKEGVSFINVIITPQTVMHGPDSCATSEDINLSAEYMVLVHILRHYDNNEHISTCVSYEVLERKLKTLHSSLFPTVPYENVPPEVNINDDYNDNDENIPIR</sequence>
<evidence type="ECO:0000313" key="2">
    <source>
        <dbReference type="Proteomes" id="UP000613177"/>
    </source>
</evidence>